<organism evidence="1 2">
    <name type="scientific">Heracleum sosnowskyi</name>
    <dbReference type="NCBI Taxonomy" id="360622"/>
    <lineage>
        <taxon>Eukaryota</taxon>
        <taxon>Viridiplantae</taxon>
        <taxon>Streptophyta</taxon>
        <taxon>Embryophyta</taxon>
        <taxon>Tracheophyta</taxon>
        <taxon>Spermatophyta</taxon>
        <taxon>Magnoliopsida</taxon>
        <taxon>eudicotyledons</taxon>
        <taxon>Gunneridae</taxon>
        <taxon>Pentapetalae</taxon>
        <taxon>asterids</taxon>
        <taxon>campanulids</taxon>
        <taxon>Apiales</taxon>
        <taxon>Apiaceae</taxon>
        <taxon>Apioideae</taxon>
        <taxon>apioid superclade</taxon>
        <taxon>Tordylieae</taxon>
        <taxon>Tordyliinae</taxon>
        <taxon>Heracleum</taxon>
    </lineage>
</organism>
<dbReference type="AlphaFoldDB" id="A0AAD8M721"/>
<comment type="caution">
    <text evidence="1">The sequence shown here is derived from an EMBL/GenBank/DDBJ whole genome shotgun (WGS) entry which is preliminary data.</text>
</comment>
<sequence length="136" mass="14971">MWCNSSLMYLSGAKSKSVSKQKSVDELWLCRNEKLGGSKLCMRACCKLKSSKSKEATMWCNSSLMYLGGAKSKSVSKQKLVGIGVVVRKSTKSVIFIATRRTHAYWPPKVAEANAIAVAVRLEEVILDSNHKLLTA</sequence>
<gene>
    <name evidence="1" type="ORF">POM88_040106</name>
</gene>
<reference evidence="1" key="1">
    <citation type="submission" date="2023-02" db="EMBL/GenBank/DDBJ databases">
        <title>Genome of toxic invasive species Heracleum sosnowskyi carries increased number of genes despite the absence of recent whole-genome duplications.</title>
        <authorList>
            <person name="Schelkunov M."/>
            <person name="Shtratnikova V."/>
            <person name="Makarenko M."/>
            <person name="Klepikova A."/>
            <person name="Omelchenko D."/>
            <person name="Novikova G."/>
            <person name="Obukhova E."/>
            <person name="Bogdanov V."/>
            <person name="Penin A."/>
            <person name="Logacheva M."/>
        </authorList>
    </citation>
    <scope>NUCLEOTIDE SEQUENCE</scope>
    <source>
        <strain evidence="1">Hsosn_3</strain>
        <tissue evidence="1">Leaf</tissue>
    </source>
</reference>
<dbReference type="EMBL" id="JAUIZM010000009">
    <property type="protein sequence ID" value="KAK1364545.1"/>
    <property type="molecule type" value="Genomic_DNA"/>
</dbReference>
<proteinExistence type="predicted"/>
<keyword evidence="2" id="KW-1185">Reference proteome</keyword>
<reference evidence="1" key="2">
    <citation type="submission" date="2023-05" db="EMBL/GenBank/DDBJ databases">
        <authorList>
            <person name="Schelkunov M.I."/>
        </authorList>
    </citation>
    <scope>NUCLEOTIDE SEQUENCE</scope>
    <source>
        <strain evidence="1">Hsosn_3</strain>
        <tissue evidence="1">Leaf</tissue>
    </source>
</reference>
<evidence type="ECO:0000313" key="1">
    <source>
        <dbReference type="EMBL" id="KAK1364545.1"/>
    </source>
</evidence>
<protein>
    <submittedName>
        <fullName evidence="1">Uncharacterized protein</fullName>
    </submittedName>
</protein>
<name>A0AAD8M721_9APIA</name>
<evidence type="ECO:0000313" key="2">
    <source>
        <dbReference type="Proteomes" id="UP001237642"/>
    </source>
</evidence>
<dbReference type="Proteomes" id="UP001237642">
    <property type="component" value="Unassembled WGS sequence"/>
</dbReference>
<accession>A0AAD8M721</accession>